<accession>A0A922MSB2</accession>
<evidence type="ECO:0000256" key="3">
    <source>
        <dbReference type="ARBA" id="ARBA00022833"/>
    </source>
</evidence>
<evidence type="ECO:0000256" key="6">
    <source>
        <dbReference type="SAM" id="Coils"/>
    </source>
</evidence>
<dbReference type="PROSITE" id="PS50950">
    <property type="entry name" value="ZF_THAP"/>
    <property type="match status" value="1"/>
</dbReference>
<dbReference type="EMBL" id="JACEFF010000216">
    <property type="protein sequence ID" value="KAH9641724.1"/>
    <property type="molecule type" value="Genomic_DNA"/>
</dbReference>
<dbReference type="Gene3D" id="6.20.210.20">
    <property type="entry name" value="THAP domain"/>
    <property type="match status" value="1"/>
</dbReference>
<keyword evidence="3" id="KW-0862">Zinc</keyword>
<dbReference type="Pfam" id="PF21788">
    <property type="entry name" value="TNP-like_GBD"/>
    <property type="match status" value="1"/>
</dbReference>
<keyword evidence="1" id="KW-0479">Metal-binding</keyword>
<keyword evidence="6" id="KW-0175">Coiled coil</keyword>
<evidence type="ECO:0000259" key="7">
    <source>
        <dbReference type="PROSITE" id="PS50950"/>
    </source>
</evidence>
<dbReference type="Pfam" id="PF12017">
    <property type="entry name" value="Tnp_P_element"/>
    <property type="match status" value="1"/>
</dbReference>
<dbReference type="SUPFAM" id="SSF57716">
    <property type="entry name" value="Glucocorticoid receptor-like (DNA-binding domain)"/>
    <property type="match status" value="1"/>
</dbReference>
<dbReference type="Pfam" id="PF05485">
    <property type="entry name" value="THAP"/>
    <property type="match status" value="1"/>
</dbReference>
<evidence type="ECO:0000313" key="8">
    <source>
        <dbReference type="EMBL" id="KAH9641724.1"/>
    </source>
</evidence>
<evidence type="ECO:0000256" key="4">
    <source>
        <dbReference type="ARBA" id="ARBA00023125"/>
    </source>
</evidence>
<dbReference type="PANTHER" id="PTHR47577:SF2">
    <property type="entry name" value="THAP DOMAIN CONTAINING 9"/>
    <property type="match status" value="1"/>
</dbReference>
<feature type="domain" description="THAP-type" evidence="7">
    <location>
        <begin position="1"/>
        <end position="79"/>
    </location>
</feature>
<dbReference type="Pfam" id="PF21787">
    <property type="entry name" value="TNP-like_RNaseH_N"/>
    <property type="match status" value="1"/>
</dbReference>
<name>A0A922MSB2_SPOEX</name>
<dbReference type="InterPro" id="IPR038441">
    <property type="entry name" value="THAP_Znf_sf"/>
</dbReference>
<protein>
    <recommendedName>
        <fullName evidence="7">THAP-type domain-containing protein</fullName>
    </recommendedName>
</protein>
<reference evidence="8" key="1">
    <citation type="journal article" date="2021" name="G3 (Bethesda)">
        <title>Genome and transcriptome analysis of the beet armyworm Spodoptera exigua reveals targets for pest control. .</title>
        <authorList>
            <person name="Simon S."/>
            <person name="Breeschoten T."/>
            <person name="Jansen H.J."/>
            <person name="Dirks R.P."/>
            <person name="Schranz M.E."/>
            <person name="Ros V.I.D."/>
        </authorList>
    </citation>
    <scope>NUCLEOTIDE SEQUENCE</scope>
    <source>
        <strain evidence="8">TB_SE_WUR_2020</strain>
    </source>
</reference>
<evidence type="ECO:0000313" key="9">
    <source>
        <dbReference type="Proteomes" id="UP000814243"/>
    </source>
</evidence>
<comment type="caution">
    <text evidence="8">The sequence shown here is derived from an EMBL/GenBank/DDBJ whole genome shotgun (WGS) entry which is preliminary data.</text>
</comment>
<dbReference type="InterPro" id="IPR021896">
    <property type="entry name" value="THAP9-like_HTH"/>
</dbReference>
<dbReference type="Proteomes" id="UP000814243">
    <property type="component" value="Unassembled WGS sequence"/>
</dbReference>
<dbReference type="InterPro" id="IPR006612">
    <property type="entry name" value="THAP_Znf"/>
</dbReference>
<gene>
    <name evidence="8" type="ORF">HF086_006238</name>
</gene>
<feature type="coiled-coil region" evidence="6">
    <location>
        <begin position="154"/>
        <end position="188"/>
    </location>
</feature>
<organism evidence="8 9">
    <name type="scientific">Spodoptera exigua</name>
    <name type="common">Beet armyworm</name>
    <name type="synonym">Noctua fulgens</name>
    <dbReference type="NCBI Taxonomy" id="7107"/>
    <lineage>
        <taxon>Eukaryota</taxon>
        <taxon>Metazoa</taxon>
        <taxon>Ecdysozoa</taxon>
        <taxon>Arthropoda</taxon>
        <taxon>Hexapoda</taxon>
        <taxon>Insecta</taxon>
        <taxon>Pterygota</taxon>
        <taxon>Neoptera</taxon>
        <taxon>Endopterygota</taxon>
        <taxon>Lepidoptera</taxon>
        <taxon>Glossata</taxon>
        <taxon>Ditrysia</taxon>
        <taxon>Noctuoidea</taxon>
        <taxon>Noctuidae</taxon>
        <taxon>Amphipyrinae</taxon>
        <taxon>Spodoptera</taxon>
    </lineage>
</organism>
<dbReference type="GO" id="GO:0008270">
    <property type="term" value="F:zinc ion binding"/>
    <property type="evidence" value="ECO:0007669"/>
    <property type="project" value="UniProtKB-KW"/>
</dbReference>
<dbReference type="SMART" id="SM00980">
    <property type="entry name" value="THAP"/>
    <property type="match status" value="1"/>
</dbReference>
<dbReference type="AlphaFoldDB" id="A0A922MSB2"/>
<evidence type="ECO:0000256" key="5">
    <source>
        <dbReference type="PROSITE-ProRule" id="PRU00309"/>
    </source>
</evidence>
<dbReference type="PANTHER" id="PTHR47577">
    <property type="entry name" value="THAP DOMAIN-CONTAINING PROTEIN 6"/>
    <property type="match status" value="1"/>
</dbReference>
<dbReference type="InterPro" id="IPR048366">
    <property type="entry name" value="TNP-like_GBD"/>
</dbReference>
<dbReference type="GO" id="GO:0003677">
    <property type="term" value="F:DNA binding"/>
    <property type="evidence" value="ECO:0007669"/>
    <property type="project" value="UniProtKB-UniRule"/>
</dbReference>
<sequence length="613" mass="69811">MPCCAIITCKTKSQTASIERGGISFHRFPKEPNAREQWIDVTGRGNWMPTKTSTICSKHFTENDFIIKNQTTNSCNAIINKPSYVAISASVQNCEGTQDLQAQASSSTLLTLTPKRDKNLKRKYTEESVMSSSNASTPRKRKLQKIIVNKECLIKKQRLKIRRIQAQNRRLKKKFNKMQDVLNDLQKKFSLQDEDISVLKNLNVKIQELTNRMIAKSTGGGPSKQKYSPALRSFALTLDYYSPKAYEYVRKTFDTCLPDRRTLRKWYQNMGGDPGFTAESIEALKIKVKSTKYPIIAALSLDEMAIRRRIEWDGKKLLGHVDIGSGIEGDHVGIAKEALVFLVTGINCNFKVPVGYFLVDGINGRQRADLILQCLELIAETGIQIISLTFDGCAANIAMVECLNCSIKDKKISFPHPSTNNPVVVVLDPSHMIKLIRNAFQCYNTFLDKDGNTIEWRFLEQLNNLQMKEGFHLANKLRYHHVHFQNNKMKVKLATQLFSLSVADAIDFCRDQLNLPSFKNSECTTFFLRIINNMFDIFNSRNTYEYNFKKALTESNAAMLLNYLDMATTYLSELRTEEGTLLTKSLRKTGFNGFIGCAEAVKHFYETLIRPEF</sequence>
<evidence type="ECO:0000256" key="1">
    <source>
        <dbReference type="ARBA" id="ARBA00022723"/>
    </source>
</evidence>
<dbReference type="InterPro" id="IPR048365">
    <property type="entry name" value="TNP-like_RNaseH_N"/>
</dbReference>
<keyword evidence="4 5" id="KW-0238">DNA-binding</keyword>
<keyword evidence="2 5" id="KW-0863">Zinc-finger</keyword>
<proteinExistence type="predicted"/>
<evidence type="ECO:0000256" key="2">
    <source>
        <dbReference type="ARBA" id="ARBA00022771"/>
    </source>
</evidence>